<protein>
    <recommendedName>
        <fullName evidence="3">DUF11 domain-containing protein</fullName>
    </recommendedName>
</protein>
<name>A0A1I2N152_9ACTN</name>
<keyword evidence="5" id="KW-1185">Reference proteome</keyword>
<dbReference type="Pfam" id="PF01345">
    <property type="entry name" value="DUF11"/>
    <property type="match status" value="1"/>
</dbReference>
<gene>
    <name evidence="4" type="ORF">SAMN05421541_13620</name>
</gene>
<feature type="chain" id="PRO_5011624029" description="DUF11 domain-containing protein" evidence="2">
    <location>
        <begin position="38"/>
        <end position="462"/>
    </location>
</feature>
<organism evidence="4 5">
    <name type="scientific">Actinoplanes philippinensis</name>
    <dbReference type="NCBI Taxonomy" id="35752"/>
    <lineage>
        <taxon>Bacteria</taxon>
        <taxon>Bacillati</taxon>
        <taxon>Actinomycetota</taxon>
        <taxon>Actinomycetes</taxon>
        <taxon>Micromonosporales</taxon>
        <taxon>Micromonosporaceae</taxon>
        <taxon>Actinoplanes</taxon>
    </lineage>
</organism>
<evidence type="ECO:0000313" key="5">
    <source>
        <dbReference type="Proteomes" id="UP000199645"/>
    </source>
</evidence>
<sequence length="462" mass="48194">MMTLDFIYGGGIRVFKRTGIAALFFASLLLTPTAALAAPADGLTLELYDVTAAIGSTDDGTWVILVNTGDEAIDLPEVRLTADAGDLAGKAVIDGGSYCSGDGSTLTCTYPAMSVRAHGYEQLPKLFVRPTEAAQAGDTGTVKIAVGEATGTINVTIAEVVSLVAEPEVATSGAPGSTVTFAPGITNAGDKPIQGIVFDGGAGSLNVDFEHRFSNCRYAPGEFYCTLDEVLEPGKTYVPAEGVPLKIRRDAPAPMQLTSGSHVQTVTDAARWLADFKERNPVSTAGTGGPLRLVEKPAARAARAGGAQTDPEWSDDYTSITVDVTGENLPDEAAVGASARGRVGTEVDVQVGLRNRGPARIDAFRMDVPVTYPSVSVVIPAGATVVSYDEEQCYQRAADSYHCQFRDLEVGQKLTVPFRLRIDSAGTSTGSVTVTTADYSGTPGPDSNRGNNTAKLTVTGRA</sequence>
<proteinExistence type="predicted"/>
<dbReference type="InterPro" id="IPR001434">
    <property type="entry name" value="OmcB-like_DUF11"/>
</dbReference>
<accession>A0A1I2N152</accession>
<evidence type="ECO:0000259" key="3">
    <source>
        <dbReference type="Pfam" id="PF01345"/>
    </source>
</evidence>
<reference evidence="4 5" key="1">
    <citation type="submission" date="2016-10" db="EMBL/GenBank/DDBJ databases">
        <authorList>
            <person name="de Groot N.N."/>
        </authorList>
    </citation>
    <scope>NUCLEOTIDE SEQUENCE [LARGE SCALE GENOMIC DNA]</scope>
    <source>
        <strain evidence="4 5">DSM 43019</strain>
    </source>
</reference>
<feature type="region of interest" description="Disordered" evidence="1">
    <location>
        <begin position="437"/>
        <end position="462"/>
    </location>
</feature>
<feature type="domain" description="DUF11" evidence="3">
    <location>
        <begin position="340"/>
        <end position="458"/>
    </location>
</feature>
<evidence type="ECO:0000256" key="2">
    <source>
        <dbReference type="SAM" id="SignalP"/>
    </source>
</evidence>
<dbReference type="AlphaFoldDB" id="A0A1I2N152"/>
<evidence type="ECO:0000256" key="1">
    <source>
        <dbReference type="SAM" id="MobiDB-lite"/>
    </source>
</evidence>
<dbReference type="Proteomes" id="UP000199645">
    <property type="component" value="Unassembled WGS sequence"/>
</dbReference>
<dbReference type="EMBL" id="FONV01000036">
    <property type="protein sequence ID" value="SFF96609.1"/>
    <property type="molecule type" value="Genomic_DNA"/>
</dbReference>
<feature type="signal peptide" evidence="2">
    <location>
        <begin position="1"/>
        <end position="37"/>
    </location>
</feature>
<evidence type="ECO:0000313" key="4">
    <source>
        <dbReference type="EMBL" id="SFF96609.1"/>
    </source>
</evidence>
<keyword evidence="2" id="KW-0732">Signal</keyword>